<name>A0A8S2SCJ3_9BILA</name>
<dbReference type="AlphaFoldDB" id="A0A8S2SCJ3"/>
<proteinExistence type="predicted"/>
<accession>A0A8S2SCJ3</accession>
<dbReference type="EMBL" id="CAJOBJ010021429">
    <property type="protein sequence ID" value="CAF4217185.1"/>
    <property type="molecule type" value="Genomic_DNA"/>
</dbReference>
<reference evidence="1" key="1">
    <citation type="submission" date="2021-02" db="EMBL/GenBank/DDBJ databases">
        <authorList>
            <person name="Nowell W R."/>
        </authorList>
    </citation>
    <scope>NUCLEOTIDE SEQUENCE</scope>
</reference>
<evidence type="ECO:0000313" key="1">
    <source>
        <dbReference type="EMBL" id="CAF4217185.1"/>
    </source>
</evidence>
<gene>
    <name evidence="1" type="ORF">GIL414_LOCUS22235</name>
</gene>
<dbReference type="Proteomes" id="UP000681720">
    <property type="component" value="Unassembled WGS sequence"/>
</dbReference>
<organism evidence="1 2">
    <name type="scientific">Rotaria magnacalcarata</name>
    <dbReference type="NCBI Taxonomy" id="392030"/>
    <lineage>
        <taxon>Eukaryota</taxon>
        <taxon>Metazoa</taxon>
        <taxon>Spiralia</taxon>
        <taxon>Gnathifera</taxon>
        <taxon>Rotifera</taxon>
        <taxon>Eurotatoria</taxon>
        <taxon>Bdelloidea</taxon>
        <taxon>Philodinida</taxon>
        <taxon>Philodinidae</taxon>
        <taxon>Rotaria</taxon>
    </lineage>
</organism>
<comment type="caution">
    <text evidence="1">The sequence shown here is derived from an EMBL/GenBank/DDBJ whole genome shotgun (WGS) entry which is preliminary data.</text>
</comment>
<evidence type="ECO:0000313" key="2">
    <source>
        <dbReference type="Proteomes" id="UP000681720"/>
    </source>
</evidence>
<sequence>MDYVICSNPGDNKDTDEKNNNKLTQHHKILLHKHTNVSLQDASIKFLQLIRRSQMRYTEPDVKLWLASSLTTINNLEKKDFIINSPPTSFQLILYGIIADWPAMKMILNMVGHTGYYCCFFCYIKEVHSKEAHKRQYPYCLQIQQRTQGTF</sequence>
<protein>
    <submittedName>
        <fullName evidence="1">Uncharacterized protein</fullName>
    </submittedName>
</protein>